<feature type="region of interest" description="Disordered" evidence="1">
    <location>
        <begin position="1514"/>
        <end position="1560"/>
    </location>
</feature>
<feature type="region of interest" description="Disordered" evidence="1">
    <location>
        <begin position="152"/>
        <end position="290"/>
    </location>
</feature>
<feature type="region of interest" description="Disordered" evidence="1">
    <location>
        <begin position="28"/>
        <end position="105"/>
    </location>
</feature>
<feature type="compositionally biased region" description="Low complexity" evidence="1">
    <location>
        <begin position="1739"/>
        <end position="1753"/>
    </location>
</feature>
<feature type="region of interest" description="Disordered" evidence="1">
    <location>
        <begin position="1091"/>
        <end position="1124"/>
    </location>
</feature>
<dbReference type="OrthoDB" id="2563277at2759"/>
<feature type="compositionally biased region" description="Basic and acidic residues" evidence="1">
    <location>
        <begin position="488"/>
        <end position="497"/>
    </location>
</feature>
<name>A0A6A4H9B6_9AGAR</name>
<accession>A0A6A4H9B6</accession>
<dbReference type="Proteomes" id="UP000799118">
    <property type="component" value="Unassembled WGS sequence"/>
</dbReference>
<sequence>MPPLLSRPADTHASDIPSIRLVAATPSASGMSSDYSWTSVPSIPSPIAPKGSPRKRLVPKKSKLGLLGGSKKDRAQDLSDVVRRVGGGASSTSSRRGGGFEIYVDPTDPEIGEIVMVKKKKSRGGLDGLRWGSGGGALEEVTNVPPVSQPVTAITKVKAEEKEKDKWWTLGRGRKDSKEKEKEKAREKSEARPQPPRSKTPEPFKSVPETQSRARFNSLDSGMLLTSAQPTSFNAADYNSRNTSTPLLNATDPIEPGTYSRSATPTFGGLLAPPSQLDGMMDPSQGAGNQNSIALRAMRSVRSMARMGSWAQLRNGTGPGEQVPQKETDKGKDKVKTKSKDKDESKKKTKKEKEKGEKKEDKTKSQRIRNSTSSFEAGGLTASPEARTNTVASLGKKKRSILGLGLPTTMRLPAVRSGSTTSSLGNNLDNNRLSVESATAIAGRMRSGSTMSSASSLRPLSTTSSTVPRASVRWDEAGLETVKALRRKEKETRRQSIEDAEADAKRKKANRESRRSSEGRRRTPIVDVFPEIQESSPEAGTETDGWGQATSDGHERITDSPTETPVKARARPRPLSEQLLGRKRPQGIHEEDGEGVISILSAATNDLAQLINHLDLEATPGATPGSVTPDTTPWKRPGGFQQSPDTTGQDSPTKKTLRDTMSSISSLRPYAQSRAGAGAVSATSTATVERTNPQDLLDQQIAPWPVLNSFFPQTKAKDAGADVDAFPAATATVGPSKTRAMHKRTMSPAGYIPEPSPSPALRPLRPAKSRNMNMIVSAYNNSSSKPLGPPPSMELPLSPINGVGPGPGRAPSALTFGSRASSREGHSSSISSMDELNQLPRSRNPVFRPAHGHARNRSSLLSSQLGGSGSQGSIRIPDLEEDDEEFTTSRPLAPGARRQLGMKGTMGGSDVSAYAVDDADMDSSDPDSDIPDELQVILDRQSPRVSVHSVEDSTMSYRGDNSASGSESVSSDVPLDVPVSVLDESQLGSSLSEPESVDVHLPVFHLIDVNDMMMDVDEDDNDHDNDNDNETKKSFDFTGELQKLNESGGSDRASFVEQLEMAFKTPAKVDLRYDFGGGLLQVDVPPLPALPLHTMGSGTDSSSSMEVSDSSQEARYGGSTSSATSASLEEFPISRLLDAKEPTLLPGSDSLSSTDSHDIPLPRPMITKGLKPSSSTGSRPSDGELNQAFKFGGFSKTPSLEKPITLSDIIPPPSRVRAMSNASVYSVDDSVDDSVINSIMAKASEIPAARPRLDSDSSVKRKARENSAMHSIGYRHSRHESINSFNGFDSFEEVRRGFEFHDYRPSFYPPPVSTTSGRRNYHGREESVMSFASISSYGHVVNPGIPDPFDYGLPSLRERPSSEDMTSSSMAMSMSVDDTFSFLRHAPPRKRVESDASSFYFNASAVSAGTGRGHRRRESNMSVVSQGPPISLYNRSFGTHRRNDSSGSVSSIAHSYAMHGANGGRAAWAHHKQDASVDSVDSQFSAMRLGRPGIGDKMFDTAANFVGGPLASISASPPGSSYAQSTRSHNSFDSIMDDDQRSSMEDSLFDKTGHRSSVSSESVFGYDDSVRYPAGQLLPPNAFRPLSSLSINSTHSPIKEDDTMISMIGGGHVRRRSVGSVIEASPCVRVGHLGKRKQPPFEALQSDSDDAGHAIKARIVEKASIVSTSSSKFGGERMIRARRGILERQSLEESCLIADGEDLSVAYSMPVFSRPSPATRSRSSTCTSSSSGVDTPPLSASDGSSTSGGSQSSIDLSHLNKILANTTHPTSTMQQRDRTRARGQGHRRRISQARMSRSSVYETIEEEMSSPNDSPLSQSIASKKSSPTAIQPVFIVDPSDTASMHSIDSWDEERGILAMRRYYELRSEAEYTVTESRRVWVDTPFSVYALQIDKLAREPDFDPPRHPSGMQALLASSVESYGPLPSELRSQRRRTSSRPSPYPPGRSVRVSLSSDCPRPPVFAAETSRVYNSAHSPPLKEVPVQSNIVSSPPAALPLSTKKVFSREMNSPEQAVTKRENARPRVASTARRTALGWSKRTAKASSELKENNSSGQGLGMTPGNTSLRLSRPRPRGRPTPARPTARV</sequence>
<feature type="region of interest" description="Disordered" evidence="1">
    <location>
        <begin position="444"/>
        <end position="472"/>
    </location>
</feature>
<feature type="compositionally biased region" description="Low complexity" evidence="1">
    <location>
        <begin position="962"/>
        <end position="973"/>
    </location>
</feature>
<feature type="region of interest" description="Disordered" evidence="1">
    <location>
        <begin position="779"/>
        <end position="911"/>
    </location>
</feature>
<keyword evidence="3" id="KW-1185">Reference proteome</keyword>
<feature type="compositionally biased region" description="Basic and acidic residues" evidence="1">
    <location>
        <begin position="324"/>
        <end position="364"/>
    </location>
</feature>
<organism evidence="2 3">
    <name type="scientific">Gymnopus androsaceus JB14</name>
    <dbReference type="NCBI Taxonomy" id="1447944"/>
    <lineage>
        <taxon>Eukaryota</taxon>
        <taxon>Fungi</taxon>
        <taxon>Dikarya</taxon>
        <taxon>Basidiomycota</taxon>
        <taxon>Agaricomycotina</taxon>
        <taxon>Agaricomycetes</taxon>
        <taxon>Agaricomycetidae</taxon>
        <taxon>Agaricales</taxon>
        <taxon>Marasmiineae</taxon>
        <taxon>Omphalotaceae</taxon>
        <taxon>Gymnopus</taxon>
    </lineage>
</organism>
<feature type="compositionally biased region" description="Basic and acidic residues" evidence="1">
    <location>
        <begin position="510"/>
        <end position="521"/>
    </location>
</feature>
<evidence type="ECO:0000313" key="3">
    <source>
        <dbReference type="Proteomes" id="UP000799118"/>
    </source>
</evidence>
<feature type="compositionally biased region" description="Polar residues" evidence="1">
    <location>
        <begin position="1765"/>
        <end position="1774"/>
    </location>
</feature>
<feature type="region of interest" description="Disordered" evidence="1">
    <location>
        <begin position="1142"/>
        <end position="1188"/>
    </location>
</feature>
<feature type="compositionally biased region" description="Low complexity" evidence="1">
    <location>
        <begin position="1094"/>
        <end position="1124"/>
    </location>
</feature>
<feature type="region of interest" description="Disordered" evidence="1">
    <location>
        <begin position="2004"/>
        <end position="2085"/>
    </location>
</feature>
<feature type="compositionally biased region" description="Polar residues" evidence="1">
    <location>
        <begin position="28"/>
        <end position="42"/>
    </location>
</feature>
<feature type="region of interest" description="Disordered" evidence="1">
    <location>
        <begin position="485"/>
        <end position="589"/>
    </location>
</feature>
<evidence type="ECO:0000256" key="1">
    <source>
        <dbReference type="SAM" id="MobiDB-lite"/>
    </source>
</evidence>
<feature type="compositionally biased region" description="Basic residues" evidence="1">
    <location>
        <begin position="1781"/>
        <end position="1791"/>
    </location>
</feature>
<protein>
    <submittedName>
        <fullName evidence="2">Uncharacterized protein</fullName>
    </submittedName>
</protein>
<feature type="region of interest" description="Disordered" evidence="1">
    <location>
        <begin position="1923"/>
        <end position="1955"/>
    </location>
</feature>
<feature type="region of interest" description="Disordered" evidence="1">
    <location>
        <begin position="1765"/>
        <end position="1825"/>
    </location>
</feature>
<dbReference type="EMBL" id="ML769552">
    <property type="protein sequence ID" value="KAE9394313.1"/>
    <property type="molecule type" value="Genomic_DNA"/>
</dbReference>
<feature type="compositionally biased region" description="Basic and acidic residues" evidence="1">
    <location>
        <begin position="70"/>
        <end position="83"/>
    </location>
</feature>
<feature type="compositionally biased region" description="Polar residues" evidence="1">
    <location>
        <begin position="952"/>
        <end position="961"/>
    </location>
</feature>
<reference evidence="2" key="1">
    <citation type="journal article" date="2019" name="Environ. Microbiol.">
        <title>Fungal ecological strategies reflected in gene transcription - a case study of two litter decomposers.</title>
        <authorList>
            <person name="Barbi F."/>
            <person name="Kohler A."/>
            <person name="Barry K."/>
            <person name="Baskaran P."/>
            <person name="Daum C."/>
            <person name="Fauchery L."/>
            <person name="Ihrmark K."/>
            <person name="Kuo A."/>
            <person name="LaButti K."/>
            <person name="Lipzen A."/>
            <person name="Morin E."/>
            <person name="Grigoriev I.V."/>
            <person name="Henrissat B."/>
            <person name="Lindahl B."/>
            <person name="Martin F."/>
        </authorList>
    </citation>
    <scope>NUCLEOTIDE SEQUENCE</scope>
    <source>
        <strain evidence="2">JB14</strain>
    </source>
</reference>
<feature type="compositionally biased region" description="Polar residues" evidence="1">
    <location>
        <begin position="208"/>
        <end position="248"/>
    </location>
</feature>
<feature type="compositionally biased region" description="Low complexity" evidence="1">
    <location>
        <begin position="1713"/>
        <end position="1731"/>
    </location>
</feature>
<proteinExistence type="predicted"/>
<feature type="compositionally biased region" description="Basic and acidic residues" evidence="1">
    <location>
        <begin position="157"/>
        <end position="191"/>
    </location>
</feature>
<feature type="region of interest" description="Disordered" evidence="1">
    <location>
        <begin position="937"/>
        <end position="973"/>
    </location>
</feature>
<feature type="compositionally biased region" description="Polar residues" evidence="1">
    <location>
        <begin position="1809"/>
        <end position="1825"/>
    </location>
</feature>
<feature type="region of interest" description="Disordered" evidence="1">
    <location>
        <begin position="1016"/>
        <end position="1037"/>
    </location>
</feature>
<feature type="compositionally biased region" description="Polar residues" evidence="1">
    <location>
        <begin position="1514"/>
        <end position="1533"/>
    </location>
</feature>
<feature type="region of interest" description="Disordered" evidence="1">
    <location>
        <begin position="1713"/>
        <end position="1753"/>
    </location>
</feature>
<feature type="compositionally biased region" description="Low complexity" evidence="1">
    <location>
        <begin position="444"/>
        <end position="466"/>
    </location>
</feature>
<feature type="compositionally biased region" description="Polar residues" evidence="1">
    <location>
        <begin position="640"/>
        <end position="651"/>
    </location>
</feature>
<gene>
    <name evidence="2" type="ORF">BT96DRAFT_998607</name>
</gene>
<feature type="region of interest" description="Disordered" evidence="1">
    <location>
        <begin position="618"/>
        <end position="658"/>
    </location>
</feature>
<feature type="region of interest" description="Disordered" evidence="1">
    <location>
        <begin position="306"/>
        <end position="396"/>
    </location>
</feature>
<feature type="compositionally biased region" description="Low complexity" evidence="1">
    <location>
        <begin position="2076"/>
        <end position="2085"/>
    </location>
</feature>
<feature type="compositionally biased region" description="Basic and acidic residues" evidence="1">
    <location>
        <begin position="1538"/>
        <end position="1553"/>
    </location>
</feature>
<feature type="compositionally biased region" description="Basic and acidic residues" evidence="1">
    <location>
        <begin position="1024"/>
        <end position="1035"/>
    </location>
</feature>
<evidence type="ECO:0000313" key="2">
    <source>
        <dbReference type="EMBL" id="KAE9394313.1"/>
    </source>
</evidence>
<feature type="compositionally biased region" description="Basic residues" evidence="1">
    <location>
        <begin position="52"/>
        <end position="63"/>
    </location>
</feature>